<evidence type="ECO:0000313" key="3">
    <source>
        <dbReference type="EMBL" id="GFJ83298.1"/>
    </source>
</evidence>
<evidence type="ECO:0000256" key="2">
    <source>
        <dbReference type="SAM" id="Phobius"/>
    </source>
</evidence>
<keyword evidence="2" id="KW-0472">Membrane</keyword>
<sequence length="252" mass="25524">MERGCNAVRPWNAFSSAMRTSRKNRLGPDTAERLLTTGRDPAFPQLSRLHAAASAPPRPHELVGLDAALAAFEEAGRVRHPAPAKPRRRLSRPFAVSVAVATALVGGVAVAAETGSLPVGRAPRGDHATTAGASPDGTRATPGGSATPATPPASGPAGRTLSPTSPAVTALCVAWDRHRRNGGGPPVKAEQMRELATAAGGADRIPAFCAPVLPATSAPATTRPGTVPPTPSHPAGKSPTKPPPPSAGRKGQ</sequence>
<reference evidence="3 4" key="2">
    <citation type="submission" date="2020-03" db="EMBL/GenBank/DDBJ databases">
        <authorList>
            <person name="Ichikawa N."/>
            <person name="Kimura A."/>
            <person name="Kitahashi Y."/>
            <person name="Uohara A."/>
        </authorList>
    </citation>
    <scope>NUCLEOTIDE SEQUENCE [LARGE SCALE GENOMIC DNA]</scope>
    <source>
        <strain evidence="3 4">NBRC 108639</strain>
    </source>
</reference>
<dbReference type="Proteomes" id="UP000482800">
    <property type="component" value="Unassembled WGS sequence"/>
</dbReference>
<keyword evidence="2" id="KW-0812">Transmembrane</keyword>
<evidence type="ECO:0000256" key="1">
    <source>
        <dbReference type="SAM" id="MobiDB-lite"/>
    </source>
</evidence>
<evidence type="ECO:0000313" key="4">
    <source>
        <dbReference type="Proteomes" id="UP000482800"/>
    </source>
</evidence>
<gene>
    <name evidence="3" type="ORF">Phou_074780</name>
</gene>
<dbReference type="EMBL" id="BLPF01000003">
    <property type="protein sequence ID" value="GFJ83298.1"/>
    <property type="molecule type" value="Genomic_DNA"/>
</dbReference>
<name>A0A6V8KLA2_9ACTN</name>
<protein>
    <submittedName>
        <fullName evidence="3">Uncharacterized protein</fullName>
    </submittedName>
</protein>
<feature type="region of interest" description="Disordered" evidence="1">
    <location>
        <begin position="117"/>
        <end position="165"/>
    </location>
</feature>
<feature type="region of interest" description="Disordered" evidence="1">
    <location>
        <begin position="215"/>
        <end position="252"/>
    </location>
</feature>
<organism evidence="3 4">
    <name type="scientific">Phytohabitans houttuyneae</name>
    <dbReference type="NCBI Taxonomy" id="1076126"/>
    <lineage>
        <taxon>Bacteria</taxon>
        <taxon>Bacillati</taxon>
        <taxon>Actinomycetota</taxon>
        <taxon>Actinomycetes</taxon>
        <taxon>Micromonosporales</taxon>
        <taxon>Micromonosporaceae</taxon>
    </lineage>
</organism>
<feature type="compositionally biased region" description="Low complexity" evidence="1">
    <location>
        <begin position="137"/>
        <end position="148"/>
    </location>
</feature>
<keyword evidence="4" id="KW-1185">Reference proteome</keyword>
<dbReference type="AlphaFoldDB" id="A0A6V8KLA2"/>
<feature type="transmembrane region" description="Helical" evidence="2">
    <location>
        <begin position="94"/>
        <end position="112"/>
    </location>
</feature>
<proteinExistence type="predicted"/>
<keyword evidence="2" id="KW-1133">Transmembrane helix</keyword>
<comment type="caution">
    <text evidence="3">The sequence shown here is derived from an EMBL/GenBank/DDBJ whole genome shotgun (WGS) entry which is preliminary data.</text>
</comment>
<reference evidence="3 4" key="1">
    <citation type="submission" date="2020-03" db="EMBL/GenBank/DDBJ databases">
        <title>Whole genome shotgun sequence of Phytohabitans houttuyneae NBRC 108639.</title>
        <authorList>
            <person name="Komaki H."/>
            <person name="Tamura T."/>
        </authorList>
    </citation>
    <scope>NUCLEOTIDE SEQUENCE [LARGE SCALE GENOMIC DNA]</scope>
    <source>
        <strain evidence="3 4">NBRC 108639</strain>
    </source>
</reference>
<accession>A0A6V8KLA2</accession>